<accession>A0ACC3T302</accession>
<dbReference type="EMBL" id="MU971362">
    <property type="protein sequence ID" value="KAK9237985.1"/>
    <property type="molecule type" value="Genomic_DNA"/>
</dbReference>
<proteinExistence type="predicted"/>
<keyword evidence="2" id="KW-1185">Reference proteome</keyword>
<protein>
    <submittedName>
        <fullName evidence="1">Uncharacterized protein</fullName>
    </submittedName>
</protein>
<organism evidence="1 2">
    <name type="scientific">Lipomyces kononenkoae</name>
    <name type="common">Yeast</name>
    <dbReference type="NCBI Taxonomy" id="34357"/>
    <lineage>
        <taxon>Eukaryota</taxon>
        <taxon>Fungi</taxon>
        <taxon>Dikarya</taxon>
        <taxon>Ascomycota</taxon>
        <taxon>Saccharomycotina</taxon>
        <taxon>Lipomycetes</taxon>
        <taxon>Lipomycetales</taxon>
        <taxon>Lipomycetaceae</taxon>
        <taxon>Lipomyces</taxon>
    </lineage>
</organism>
<evidence type="ECO:0000313" key="2">
    <source>
        <dbReference type="Proteomes" id="UP001433508"/>
    </source>
</evidence>
<gene>
    <name evidence="1" type="ORF">V1525DRAFT_402586</name>
</gene>
<comment type="caution">
    <text evidence="1">The sequence shown here is derived from an EMBL/GenBank/DDBJ whole genome shotgun (WGS) entry which is preliminary data.</text>
</comment>
<sequence>MASPIIAHKSPRKRLFDDEIMAKIALRATDIAVRPKRRSFNLTIRIVLLLLLIFLIAQTSKSFVLLNSNASPASMLVERTVESQQPVQN</sequence>
<name>A0ACC3T302_LIPKO</name>
<dbReference type="Proteomes" id="UP001433508">
    <property type="component" value="Unassembled WGS sequence"/>
</dbReference>
<evidence type="ECO:0000313" key="1">
    <source>
        <dbReference type="EMBL" id="KAK9237985.1"/>
    </source>
</evidence>
<reference evidence="2" key="1">
    <citation type="journal article" date="2024" name="Front. Bioeng. Biotechnol.">
        <title>Genome-scale model development and genomic sequencing of the oleaginous clade Lipomyces.</title>
        <authorList>
            <person name="Czajka J.J."/>
            <person name="Han Y."/>
            <person name="Kim J."/>
            <person name="Mondo S.J."/>
            <person name="Hofstad B.A."/>
            <person name="Robles A."/>
            <person name="Haridas S."/>
            <person name="Riley R."/>
            <person name="LaButti K."/>
            <person name="Pangilinan J."/>
            <person name="Andreopoulos W."/>
            <person name="Lipzen A."/>
            <person name="Yan J."/>
            <person name="Wang M."/>
            <person name="Ng V."/>
            <person name="Grigoriev I.V."/>
            <person name="Spatafora J.W."/>
            <person name="Magnuson J.K."/>
            <person name="Baker S.E."/>
            <person name="Pomraning K.R."/>
        </authorList>
    </citation>
    <scope>NUCLEOTIDE SEQUENCE [LARGE SCALE GENOMIC DNA]</scope>
    <source>
        <strain evidence="2">CBS 7786</strain>
    </source>
</reference>